<proteinExistence type="predicted"/>
<dbReference type="SUPFAM" id="SSF53474">
    <property type="entry name" value="alpha/beta-Hydrolases"/>
    <property type="match status" value="1"/>
</dbReference>
<dbReference type="InterPro" id="IPR029058">
    <property type="entry name" value="AB_hydrolase_fold"/>
</dbReference>
<feature type="domain" description="Acetyl xylan esterase" evidence="3">
    <location>
        <begin position="1"/>
        <end position="318"/>
    </location>
</feature>
<dbReference type="Proteomes" id="UP000546464">
    <property type="component" value="Unassembled WGS sequence"/>
</dbReference>
<dbReference type="PANTHER" id="PTHR40111:SF1">
    <property type="entry name" value="CEPHALOSPORIN-C DEACETYLASE"/>
    <property type="match status" value="1"/>
</dbReference>
<feature type="binding site" evidence="2">
    <location>
        <position position="93"/>
    </location>
    <ligand>
        <name>substrate</name>
    </ligand>
</feature>
<dbReference type="InterPro" id="IPR039069">
    <property type="entry name" value="CE7"/>
</dbReference>
<evidence type="ECO:0000256" key="2">
    <source>
        <dbReference type="PIRSR" id="PIRSR639069-2"/>
    </source>
</evidence>
<evidence type="ECO:0000313" key="5">
    <source>
        <dbReference type="Proteomes" id="UP000546464"/>
    </source>
</evidence>
<dbReference type="AlphaFoldDB" id="A0A842HFV3"/>
<dbReference type="GO" id="GO:0005976">
    <property type="term" value="P:polysaccharide metabolic process"/>
    <property type="evidence" value="ECO:0007669"/>
    <property type="project" value="TreeGrafter"/>
</dbReference>
<dbReference type="InterPro" id="IPR008391">
    <property type="entry name" value="AXE1_dom"/>
</dbReference>
<dbReference type="EMBL" id="JACHVB010000025">
    <property type="protein sequence ID" value="MBC2594516.1"/>
    <property type="molecule type" value="Genomic_DNA"/>
</dbReference>
<keyword evidence="5" id="KW-1185">Reference proteome</keyword>
<comment type="caution">
    <text evidence="4">The sequence shown here is derived from an EMBL/GenBank/DDBJ whole genome shotgun (WGS) entry which is preliminary data.</text>
</comment>
<keyword evidence="4" id="KW-0378">Hydrolase</keyword>
<dbReference type="Gene3D" id="3.40.50.1820">
    <property type="entry name" value="alpha/beta hydrolase"/>
    <property type="match status" value="1"/>
</dbReference>
<dbReference type="RefSeq" id="WP_185675497.1">
    <property type="nucleotide sequence ID" value="NZ_JACHVB010000025.1"/>
</dbReference>
<evidence type="ECO:0000259" key="3">
    <source>
        <dbReference type="Pfam" id="PF05448"/>
    </source>
</evidence>
<name>A0A842HFV3_9BACT</name>
<evidence type="ECO:0000256" key="1">
    <source>
        <dbReference type="PIRSR" id="PIRSR639069-1"/>
    </source>
</evidence>
<sequence>MPVVDKPLHELVNCTSTNPCPADFDSFWAKGLSELDAIDPQVTFREVDFPVSYATCQSMHFTGPGGARVHARVVTPKQLPEEPAPALLFFHGYSGAAPDWVAMLPYVAAGFTVAGLDCRGQGGLSDDIIPTRGNTLHGHIIKGLDDEPEKLYYRNVFLDTALLARIVMGFEWVDETRVGSCGGSQGGALALACAALEPRIKRAFSKFPFLCDYKRVWEMGLDQRAYTGLRDYFRRFDPRHLREEAIFEKLGYIDITHLAPRIKGEVLMAISQSDEICPPSTQFAAYNAIGAEKSYLLYPDFGHENLPGSEEEMFQFMMGL</sequence>
<feature type="active site" description="Nucleophile" evidence="1">
    <location>
        <position position="184"/>
    </location>
</feature>
<gene>
    <name evidence="4" type="ORF">H5P28_09625</name>
</gene>
<dbReference type="GO" id="GO:0052689">
    <property type="term" value="F:carboxylic ester hydrolase activity"/>
    <property type="evidence" value="ECO:0007669"/>
    <property type="project" value="TreeGrafter"/>
</dbReference>
<evidence type="ECO:0000313" key="4">
    <source>
        <dbReference type="EMBL" id="MBC2594516.1"/>
    </source>
</evidence>
<organism evidence="4 5">
    <name type="scientific">Ruficoccus amylovorans</name>
    <dbReference type="NCBI Taxonomy" id="1804625"/>
    <lineage>
        <taxon>Bacteria</taxon>
        <taxon>Pseudomonadati</taxon>
        <taxon>Verrucomicrobiota</taxon>
        <taxon>Opitutia</taxon>
        <taxon>Puniceicoccales</taxon>
        <taxon>Cerasicoccaceae</taxon>
        <taxon>Ruficoccus</taxon>
    </lineage>
</organism>
<accession>A0A842HFV3</accession>
<protein>
    <submittedName>
        <fullName evidence="4">Alpha/beta fold hydrolase</fullName>
    </submittedName>
</protein>
<dbReference type="PANTHER" id="PTHR40111">
    <property type="entry name" value="CEPHALOSPORIN-C DEACETYLASE"/>
    <property type="match status" value="1"/>
</dbReference>
<reference evidence="4 5" key="1">
    <citation type="submission" date="2020-07" db="EMBL/GenBank/DDBJ databases">
        <authorList>
            <person name="Feng X."/>
        </authorList>
    </citation>
    <scope>NUCLEOTIDE SEQUENCE [LARGE SCALE GENOMIC DNA]</scope>
    <source>
        <strain evidence="4 5">JCM31066</strain>
    </source>
</reference>
<feature type="active site" description="Charge relay system" evidence="1">
    <location>
        <position position="303"/>
    </location>
</feature>
<feature type="active site" description="Charge relay system" evidence="1">
    <location>
        <position position="274"/>
    </location>
</feature>
<dbReference type="Pfam" id="PF05448">
    <property type="entry name" value="AXE1"/>
    <property type="match status" value="1"/>
</dbReference>